<accession>A0AAW7TB22</accession>
<name>A0AAW7TB22_BURVI</name>
<dbReference type="Proteomes" id="UP001171620">
    <property type="component" value="Unassembled WGS sequence"/>
</dbReference>
<sequence>MEPPLSDGEVDFLWWFIQGSLMDADVRARLYLHWGLCARHSLAFFVVESSFRPHLIHGCTILYKELMRRAAKHLCGEGFHSLIPDRLAAHFLRTSGPCHICDLGYGPASPGNAPRERLEQGRDMSSAIRFASENLVGWQPYVCGTCAANGSPTLCRPHLISAMEADAGRSAAAQRGAVMDIASHMDRFDHSFFWEQRGTDTAEDRGALIAAIGWCSGWKNLLEGPLRDLAARPATGTAGAATGGSTGRGPNAQEDALPERPPTEDTGGSHGR</sequence>
<evidence type="ECO:0000313" key="3">
    <source>
        <dbReference type="Proteomes" id="UP001171620"/>
    </source>
</evidence>
<evidence type="ECO:0000313" key="2">
    <source>
        <dbReference type="EMBL" id="MDN7799430.1"/>
    </source>
</evidence>
<reference evidence="2" key="1">
    <citation type="submission" date="2023-07" db="EMBL/GenBank/DDBJ databases">
        <title>A collection of bacterial strains from the Burkholderia cepacia Research Laboratory and Repository.</title>
        <authorList>
            <person name="Lipuma J."/>
            <person name="Spilker T."/>
            <person name="Caverly L."/>
        </authorList>
    </citation>
    <scope>NUCLEOTIDE SEQUENCE</scope>
    <source>
        <strain evidence="2">AU44268</strain>
    </source>
</reference>
<comment type="caution">
    <text evidence="2">The sequence shown here is derived from an EMBL/GenBank/DDBJ whole genome shotgun (WGS) entry which is preliminary data.</text>
</comment>
<evidence type="ECO:0000256" key="1">
    <source>
        <dbReference type="SAM" id="MobiDB-lite"/>
    </source>
</evidence>
<dbReference type="AlphaFoldDB" id="A0AAW7TB22"/>
<protein>
    <submittedName>
        <fullName evidence="2">Uncharacterized protein</fullName>
    </submittedName>
</protein>
<feature type="region of interest" description="Disordered" evidence="1">
    <location>
        <begin position="233"/>
        <end position="272"/>
    </location>
</feature>
<dbReference type="RefSeq" id="WP_117337760.1">
    <property type="nucleotide sequence ID" value="NZ_JAUJRV010000046.1"/>
</dbReference>
<organism evidence="2 3">
    <name type="scientific">Burkholderia vietnamiensis</name>
    <dbReference type="NCBI Taxonomy" id="60552"/>
    <lineage>
        <taxon>Bacteria</taxon>
        <taxon>Pseudomonadati</taxon>
        <taxon>Pseudomonadota</taxon>
        <taxon>Betaproteobacteria</taxon>
        <taxon>Burkholderiales</taxon>
        <taxon>Burkholderiaceae</taxon>
        <taxon>Burkholderia</taxon>
        <taxon>Burkholderia cepacia complex</taxon>
    </lineage>
</organism>
<gene>
    <name evidence="2" type="ORF">QZM33_31315</name>
</gene>
<proteinExistence type="predicted"/>
<dbReference type="EMBL" id="JAUJRV010000046">
    <property type="protein sequence ID" value="MDN7799430.1"/>
    <property type="molecule type" value="Genomic_DNA"/>
</dbReference>